<dbReference type="Pfam" id="PF12900">
    <property type="entry name" value="Pyridox_ox_2"/>
    <property type="match status" value="1"/>
</dbReference>
<accession>A0A1I3JYE2</accession>
<dbReference type="SUPFAM" id="SSF50475">
    <property type="entry name" value="FMN-binding split barrel"/>
    <property type="match status" value="1"/>
</dbReference>
<dbReference type="AlphaFoldDB" id="A0A1I3JYE2"/>
<dbReference type="RefSeq" id="WP_170259157.1">
    <property type="nucleotide sequence ID" value="NZ_BKAF01000013.1"/>
</dbReference>
<gene>
    <name evidence="1" type="ORF">SAMN05216561_11174</name>
</gene>
<name>A0A1I3JYE2_9ACTN</name>
<keyword evidence="2" id="KW-1185">Reference proteome</keyword>
<dbReference type="InterPro" id="IPR024747">
    <property type="entry name" value="Pyridox_Oxase-rel"/>
</dbReference>
<dbReference type="Proteomes" id="UP000198649">
    <property type="component" value="Unassembled WGS sequence"/>
</dbReference>
<evidence type="ECO:0000313" key="2">
    <source>
        <dbReference type="Proteomes" id="UP000198649"/>
    </source>
</evidence>
<reference evidence="1 2" key="1">
    <citation type="submission" date="2016-10" db="EMBL/GenBank/DDBJ databases">
        <authorList>
            <person name="de Groot N.N."/>
        </authorList>
    </citation>
    <scope>NUCLEOTIDE SEQUENCE [LARGE SCALE GENOMIC DNA]</scope>
    <source>
        <strain evidence="1 2">CGMCC 1.11156</strain>
    </source>
</reference>
<dbReference type="STRING" id="1005945.SAMN05216561_11174"/>
<protein>
    <submittedName>
        <fullName evidence="1">Pyridoxamine 5'-phosphate oxidase</fullName>
    </submittedName>
</protein>
<dbReference type="InterPro" id="IPR012349">
    <property type="entry name" value="Split_barrel_FMN-bd"/>
</dbReference>
<proteinExistence type="predicted"/>
<sequence>MTTIREQGGRLAALMPYDCWALLKGVQVGRVAWSRPQGPAVVPVNLTLLDGALWLRTSPGSELVREALDRPISIEVDEVDVATRSGWSVLVLGTAELVMSEDVPEHLHVLDVWPSGPHVAYVRVSPTQLTGRRLGAATHP</sequence>
<dbReference type="Gene3D" id="2.30.110.10">
    <property type="entry name" value="Electron Transport, Fmn-binding Protein, Chain A"/>
    <property type="match status" value="1"/>
</dbReference>
<dbReference type="EMBL" id="FOQG01000011">
    <property type="protein sequence ID" value="SFI65272.1"/>
    <property type="molecule type" value="Genomic_DNA"/>
</dbReference>
<evidence type="ECO:0000313" key="1">
    <source>
        <dbReference type="EMBL" id="SFI65272.1"/>
    </source>
</evidence>
<organism evidence="1 2">
    <name type="scientific">Nocardioides psychrotolerans</name>
    <dbReference type="NCBI Taxonomy" id="1005945"/>
    <lineage>
        <taxon>Bacteria</taxon>
        <taxon>Bacillati</taxon>
        <taxon>Actinomycetota</taxon>
        <taxon>Actinomycetes</taxon>
        <taxon>Propionibacteriales</taxon>
        <taxon>Nocardioidaceae</taxon>
        <taxon>Nocardioides</taxon>
    </lineage>
</organism>